<dbReference type="Proteomes" id="UP000265816">
    <property type="component" value="Unassembled WGS sequence"/>
</dbReference>
<dbReference type="OrthoDB" id="2923257at2"/>
<evidence type="ECO:0000313" key="1">
    <source>
        <dbReference type="EMBL" id="RID88357.1"/>
    </source>
</evidence>
<sequence length="102" mass="12007">MRKDKEGLKFIIKRFFQLMEEFEDHPGSTFTFVSFIRNFLRHNSSDVLPTIEIMTIIRELKPNVFSSMKQMAKQDPILEFLTGLSMDLQVAEEKLHSILEAR</sequence>
<accession>A0A398BEY4</accession>
<comment type="caution">
    <text evidence="1">The sequence shown here is derived from an EMBL/GenBank/DDBJ whole genome shotgun (WGS) entry which is preliminary data.</text>
</comment>
<protein>
    <submittedName>
        <fullName evidence="1">Uncharacterized protein</fullName>
    </submittedName>
</protein>
<name>A0A398BEY4_9BACI</name>
<evidence type="ECO:0000313" key="2">
    <source>
        <dbReference type="Proteomes" id="UP000265816"/>
    </source>
</evidence>
<dbReference type="EMBL" id="QWVT01000007">
    <property type="protein sequence ID" value="RID88357.1"/>
    <property type="molecule type" value="Genomic_DNA"/>
</dbReference>
<keyword evidence="2" id="KW-1185">Reference proteome</keyword>
<dbReference type="AlphaFoldDB" id="A0A398BEY4"/>
<organism evidence="1 2">
    <name type="scientific">Mesobacillus zeae</name>
    <dbReference type="NCBI Taxonomy" id="1917180"/>
    <lineage>
        <taxon>Bacteria</taxon>
        <taxon>Bacillati</taxon>
        <taxon>Bacillota</taxon>
        <taxon>Bacilli</taxon>
        <taxon>Bacillales</taxon>
        <taxon>Bacillaceae</taxon>
        <taxon>Mesobacillus</taxon>
    </lineage>
</organism>
<gene>
    <name evidence="1" type="ORF">D1970_01860</name>
</gene>
<proteinExistence type="predicted"/>
<reference evidence="1 2" key="1">
    <citation type="submission" date="2018-08" db="EMBL/GenBank/DDBJ databases">
        <title>Bacillus jemisoniae sp. nov., Bacillus chryseoplanitiae sp. nov., Bacillus resnikiae sp. nov., and Bacillus frankliniae sp. nov., isolated from Viking spacecraft and associated surfaces.</title>
        <authorList>
            <person name="Seuylemezian A."/>
            <person name="Vaishampayan P."/>
        </authorList>
    </citation>
    <scope>NUCLEOTIDE SEQUENCE [LARGE SCALE GENOMIC DNA]</scope>
    <source>
        <strain evidence="1 2">JJ-247</strain>
    </source>
</reference>